<sequence length="69" mass="7245">MSVFEPMPALAAARGLVEAAMEDAAQATRVGWDSAAAERFRDEAASLTRLLVAELDALDEAGRLVGELA</sequence>
<proteinExistence type="predicted"/>
<keyword evidence="2" id="KW-1185">Reference proteome</keyword>
<dbReference type="EMBL" id="JABBYC010000008">
    <property type="protein sequence ID" value="MBL0886070.1"/>
    <property type="molecule type" value="Genomic_DNA"/>
</dbReference>
<organism evidence="1 2">
    <name type="scientific">Myceligenerans indicum</name>
    <dbReference type="NCBI Taxonomy" id="2593663"/>
    <lineage>
        <taxon>Bacteria</taxon>
        <taxon>Bacillati</taxon>
        <taxon>Actinomycetota</taxon>
        <taxon>Actinomycetes</taxon>
        <taxon>Micrococcales</taxon>
        <taxon>Promicromonosporaceae</taxon>
        <taxon>Myceligenerans</taxon>
    </lineage>
</organism>
<name>A0ABS1LIJ9_9MICO</name>
<protein>
    <submittedName>
        <fullName evidence="1">Uncharacterized protein</fullName>
    </submittedName>
</protein>
<reference evidence="1 2" key="1">
    <citation type="journal article" date="2021" name="Arch. Microbiol.">
        <title>Myceligenerans indicum sp. nov., an actinobacterium isolated from mangrove sediment of Sundarbans, India.</title>
        <authorList>
            <person name="Asha K."/>
            <person name="Bhadury P."/>
        </authorList>
    </citation>
    <scope>NUCLEOTIDE SEQUENCE [LARGE SCALE GENOMIC DNA]</scope>
    <source>
        <strain evidence="1 2">I2</strain>
    </source>
</reference>
<gene>
    <name evidence="1" type="ORF">HGK34_07250</name>
</gene>
<accession>A0ABS1LIJ9</accession>
<dbReference type="RefSeq" id="WP_201845911.1">
    <property type="nucleotide sequence ID" value="NZ_JABBYC010000008.1"/>
</dbReference>
<evidence type="ECO:0000313" key="2">
    <source>
        <dbReference type="Proteomes" id="UP000675409"/>
    </source>
</evidence>
<comment type="caution">
    <text evidence="1">The sequence shown here is derived from an EMBL/GenBank/DDBJ whole genome shotgun (WGS) entry which is preliminary data.</text>
</comment>
<dbReference type="Proteomes" id="UP000675409">
    <property type="component" value="Unassembled WGS sequence"/>
</dbReference>
<evidence type="ECO:0000313" key="1">
    <source>
        <dbReference type="EMBL" id="MBL0886070.1"/>
    </source>
</evidence>